<feature type="transmembrane region" description="Helical" evidence="6">
    <location>
        <begin position="34"/>
        <end position="54"/>
    </location>
</feature>
<name>A0A3M7L961_9FLAO</name>
<feature type="transmembrane region" description="Helical" evidence="6">
    <location>
        <begin position="279"/>
        <end position="304"/>
    </location>
</feature>
<protein>
    <submittedName>
        <fullName evidence="7">Flippase</fullName>
    </submittedName>
</protein>
<dbReference type="CDD" id="cd13128">
    <property type="entry name" value="MATE_Wzx_like"/>
    <property type="match status" value="1"/>
</dbReference>
<feature type="transmembrane region" description="Helical" evidence="6">
    <location>
        <begin position="316"/>
        <end position="336"/>
    </location>
</feature>
<evidence type="ECO:0000256" key="3">
    <source>
        <dbReference type="ARBA" id="ARBA00022692"/>
    </source>
</evidence>
<reference evidence="7 8" key="1">
    <citation type="submission" date="2018-08" db="EMBL/GenBank/DDBJ databases">
        <title>Chryseobacterium nematophagum: a novel matrix digesting pathogen of nematodes.</title>
        <authorList>
            <person name="Page A."/>
            <person name="Roberts M."/>
            <person name="Felix M.-A."/>
            <person name="Weir W."/>
        </authorList>
    </citation>
    <scope>NUCLEOTIDE SEQUENCE [LARGE SCALE GENOMIC DNA]</scope>
    <source>
        <strain evidence="7 8">JUb275</strain>
    </source>
</reference>
<feature type="transmembrane region" description="Helical" evidence="6">
    <location>
        <begin position="141"/>
        <end position="160"/>
    </location>
</feature>
<dbReference type="Pfam" id="PF01943">
    <property type="entry name" value="Polysacc_synt"/>
    <property type="match status" value="1"/>
</dbReference>
<dbReference type="Proteomes" id="UP000267524">
    <property type="component" value="Unassembled WGS sequence"/>
</dbReference>
<feature type="transmembrane region" description="Helical" evidence="6">
    <location>
        <begin position="470"/>
        <end position="490"/>
    </location>
</feature>
<keyword evidence="3 6" id="KW-0812">Transmembrane</keyword>
<comment type="subcellular location">
    <subcellularLocation>
        <location evidence="1">Cell membrane</location>
        <topology evidence="1">Multi-pass membrane protein</topology>
    </subcellularLocation>
</comment>
<dbReference type="PANTHER" id="PTHR30250:SF11">
    <property type="entry name" value="O-ANTIGEN TRANSPORTER-RELATED"/>
    <property type="match status" value="1"/>
</dbReference>
<evidence type="ECO:0000256" key="5">
    <source>
        <dbReference type="ARBA" id="ARBA00023136"/>
    </source>
</evidence>
<comment type="caution">
    <text evidence="7">The sequence shown here is derived from an EMBL/GenBank/DDBJ whole genome shotgun (WGS) entry which is preliminary data.</text>
</comment>
<keyword evidence="5 6" id="KW-0472">Membrane</keyword>
<feature type="transmembrane region" description="Helical" evidence="6">
    <location>
        <begin position="383"/>
        <end position="406"/>
    </location>
</feature>
<feature type="transmembrane region" description="Helical" evidence="6">
    <location>
        <begin position="194"/>
        <end position="217"/>
    </location>
</feature>
<dbReference type="PANTHER" id="PTHR30250">
    <property type="entry name" value="PST FAMILY PREDICTED COLANIC ACID TRANSPORTER"/>
    <property type="match status" value="1"/>
</dbReference>
<feature type="transmembrane region" description="Helical" evidence="6">
    <location>
        <begin position="69"/>
        <end position="90"/>
    </location>
</feature>
<evidence type="ECO:0000256" key="6">
    <source>
        <dbReference type="SAM" id="Phobius"/>
    </source>
</evidence>
<dbReference type="InterPro" id="IPR002797">
    <property type="entry name" value="Polysacc_synth"/>
</dbReference>
<gene>
    <name evidence="7" type="ORF">D1632_06665</name>
</gene>
<dbReference type="EMBL" id="QWIV01000013">
    <property type="protein sequence ID" value="RMZ59321.1"/>
    <property type="molecule type" value="Genomic_DNA"/>
</dbReference>
<feature type="transmembrane region" description="Helical" evidence="6">
    <location>
        <begin position="167"/>
        <end position="188"/>
    </location>
</feature>
<keyword evidence="8" id="KW-1185">Reference proteome</keyword>
<evidence type="ECO:0000313" key="8">
    <source>
        <dbReference type="Proteomes" id="UP000267524"/>
    </source>
</evidence>
<sequence>MAMAIMQKPMSGGRKYLEKIKKPVLEAESLKKNYILNVIRVVSGAAVGLITMSYVNRVLGAEAIGKVEYAYTIVNYFVLFSSLGIPMYGIREVSRSRHDKNILAKTTLELFILLAITSIVAYLFFFGIIYNLYYFKDYKDLFLILSMIIVLTNLGGEWYFQGVENQMYITVRFIAVRIVMVLVIFLYIKTKSDYPIYALSLVITTCGANIFNFIVLFNKVLKNYSGTLRELNIRKHLKPVLTIFIATVSINIYVQLDSFLLGSLTSDKYVGYYVVPNKIIRLVIGFITVMGAVMLPKLSFYYLNDRDNYYKYLKKAFNLLLVVSIPLSIVFWGYAYDIIIILGGKQYEESVLTLQILSPLCTIVGVAYCMGFLVLYPQNKENIYSFTVVISAVFSVVLNLFIIKYFKHNGVAVVSVLSEFVGILIMYLYLLKKKEFSLFIDRINLFKIIIASLCMLLGVILLNVLMHGGLIWFSIKIFLAFSMYCIVLLLTKEEESLNLISYVRNYLQKFLQ</sequence>
<feature type="transmembrane region" description="Helical" evidence="6">
    <location>
        <begin position="110"/>
        <end position="135"/>
    </location>
</feature>
<feature type="transmembrane region" description="Helical" evidence="6">
    <location>
        <begin position="443"/>
        <end position="464"/>
    </location>
</feature>
<keyword evidence="4 6" id="KW-1133">Transmembrane helix</keyword>
<dbReference type="GO" id="GO:0005886">
    <property type="term" value="C:plasma membrane"/>
    <property type="evidence" value="ECO:0007669"/>
    <property type="project" value="UniProtKB-SubCell"/>
</dbReference>
<organism evidence="7 8">
    <name type="scientific">Chryseobacterium nematophagum</name>
    <dbReference type="NCBI Taxonomy" id="2305228"/>
    <lineage>
        <taxon>Bacteria</taxon>
        <taxon>Pseudomonadati</taxon>
        <taxon>Bacteroidota</taxon>
        <taxon>Flavobacteriia</taxon>
        <taxon>Flavobacteriales</taxon>
        <taxon>Weeksellaceae</taxon>
        <taxon>Chryseobacterium group</taxon>
        <taxon>Chryseobacterium</taxon>
    </lineage>
</organism>
<proteinExistence type="predicted"/>
<feature type="transmembrane region" description="Helical" evidence="6">
    <location>
        <begin position="356"/>
        <end position="376"/>
    </location>
</feature>
<evidence type="ECO:0000256" key="1">
    <source>
        <dbReference type="ARBA" id="ARBA00004651"/>
    </source>
</evidence>
<dbReference type="AlphaFoldDB" id="A0A3M7L961"/>
<feature type="transmembrane region" description="Helical" evidence="6">
    <location>
        <begin position="237"/>
        <end position="256"/>
    </location>
</feature>
<dbReference type="InterPro" id="IPR050833">
    <property type="entry name" value="Poly_Biosynth_Transport"/>
</dbReference>
<keyword evidence="2" id="KW-1003">Cell membrane</keyword>
<evidence type="ECO:0000313" key="7">
    <source>
        <dbReference type="EMBL" id="RMZ59321.1"/>
    </source>
</evidence>
<evidence type="ECO:0000256" key="4">
    <source>
        <dbReference type="ARBA" id="ARBA00022989"/>
    </source>
</evidence>
<feature type="transmembrane region" description="Helical" evidence="6">
    <location>
        <begin position="412"/>
        <end position="431"/>
    </location>
</feature>
<evidence type="ECO:0000256" key="2">
    <source>
        <dbReference type="ARBA" id="ARBA00022475"/>
    </source>
</evidence>
<accession>A0A3M7L961</accession>